<dbReference type="PANTHER" id="PTHR30535">
    <property type="entry name" value="VITAMIN B12-BINDING PROTEIN"/>
    <property type="match status" value="1"/>
</dbReference>
<evidence type="ECO:0000313" key="5">
    <source>
        <dbReference type="Proteomes" id="UP000275225"/>
    </source>
</evidence>
<keyword evidence="2" id="KW-0732">Signal</keyword>
<proteinExistence type="inferred from homology"/>
<dbReference type="AlphaFoldDB" id="A0A3N6W581"/>
<dbReference type="Gene3D" id="3.40.50.1980">
    <property type="entry name" value="Nitrogenase molybdenum iron protein domain"/>
    <property type="match status" value="2"/>
</dbReference>
<sequence length="369" mass="37568">MAPRSVRPLVSLAVAALVLAGCGASGTASDPGEGAGERLPLEELTPVADPRAVEGPATAVLGDRAVEPVVEKAQPALPVTVTSHERGGATQPVTVEDASRIVAFDMSGSIAATVWGLGLGDRLVGRDQAAGFAGIEDVEVVTSGGHAINAEAVMALRPTVIVTDGSVGPRDVVEQLRSAGVPVVFVERDPSMTGAAELARSVGQALGVAQEGEQLAQRIQREVEAVTTTVAERLAPEEPLAIAFLYIRGDAGIYYLFGRGSGADDLITALGGRDIGTENGWGEYTPLTDEALVAADPDVILVMTHGLESAGGVDGLIESKPAIAATTAGRNRRIVDMADADVLSFGPRSAGVIDALARALYTAPDAGGA</sequence>
<dbReference type="PANTHER" id="PTHR30535:SF4">
    <property type="entry name" value="HEMIN-BINDING PERIPLASMIC PROTEIN HMUT"/>
    <property type="match status" value="1"/>
</dbReference>
<evidence type="ECO:0000313" key="4">
    <source>
        <dbReference type="EMBL" id="RQN02689.1"/>
    </source>
</evidence>
<comment type="similarity">
    <text evidence="1">Belongs to the bacterial solute-binding protein 8 family.</text>
</comment>
<dbReference type="OrthoDB" id="9797736at2"/>
<dbReference type="InterPro" id="IPR050902">
    <property type="entry name" value="ABC_Transporter_SBP"/>
</dbReference>
<feature type="chain" id="PRO_5039574282" evidence="2">
    <location>
        <begin position="21"/>
        <end position="369"/>
    </location>
</feature>
<evidence type="ECO:0000259" key="3">
    <source>
        <dbReference type="PROSITE" id="PS50983"/>
    </source>
</evidence>
<dbReference type="PROSITE" id="PS51257">
    <property type="entry name" value="PROKAR_LIPOPROTEIN"/>
    <property type="match status" value="1"/>
</dbReference>
<feature type="signal peptide" evidence="2">
    <location>
        <begin position="1"/>
        <end position="20"/>
    </location>
</feature>
<dbReference type="InterPro" id="IPR002491">
    <property type="entry name" value="ABC_transptr_periplasmic_BD"/>
</dbReference>
<dbReference type="PROSITE" id="PS50983">
    <property type="entry name" value="FE_B12_PBP"/>
    <property type="match status" value="1"/>
</dbReference>
<accession>A0A3N6W581</accession>
<dbReference type="RefSeq" id="WP_124237495.1">
    <property type="nucleotide sequence ID" value="NZ_JBHUFI010000002.1"/>
</dbReference>
<evidence type="ECO:0000256" key="2">
    <source>
        <dbReference type="SAM" id="SignalP"/>
    </source>
</evidence>
<feature type="domain" description="Fe/B12 periplasmic-binding" evidence="3">
    <location>
        <begin position="100"/>
        <end position="364"/>
    </location>
</feature>
<dbReference type="Pfam" id="PF01497">
    <property type="entry name" value="Peripla_BP_2"/>
    <property type="match status" value="1"/>
</dbReference>
<name>A0A3N6W581_9ACTN</name>
<evidence type="ECO:0000256" key="1">
    <source>
        <dbReference type="ARBA" id="ARBA00008814"/>
    </source>
</evidence>
<keyword evidence="4" id="KW-0675">Receptor</keyword>
<dbReference type="Proteomes" id="UP000275225">
    <property type="component" value="Unassembled WGS sequence"/>
</dbReference>
<keyword evidence="5" id="KW-1185">Reference proteome</keyword>
<gene>
    <name evidence="4" type="ORF">EHW97_12425</name>
</gene>
<protein>
    <submittedName>
        <fullName evidence="4">Hemin receptor</fullName>
    </submittedName>
</protein>
<comment type="caution">
    <text evidence="4">The sequence shown here is derived from an EMBL/GenBank/DDBJ whole genome shotgun (WGS) entry which is preliminary data.</text>
</comment>
<organism evidence="4 5">
    <name type="scientific">Aeromicrobium camelliae</name>
    <dbReference type="NCBI Taxonomy" id="1538144"/>
    <lineage>
        <taxon>Bacteria</taxon>
        <taxon>Bacillati</taxon>
        <taxon>Actinomycetota</taxon>
        <taxon>Actinomycetes</taxon>
        <taxon>Propionibacteriales</taxon>
        <taxon>Nocardioidaceae</taxon>
        <taxon>Aeromicrobium</taxon>
    </lineage>
</organism>
<reference evidence="4 5" key="1">
    <citation type="submission" date="2018-11" db="EMBL/GenBank/DDBJ databases">
        <authorList>
            <person name="Li F."/>
        </authorList>
    </citation>
    <scope>NUCLEOTIDE SEQUENCE [LARGE SCALE GENOMIC DNA]</scope>
    <source>
        <strain evidence="4 5">YS17T</strain>
    </source>
</reference>
<dbReference type="SUPFAM" id="SSF53807">
    <property type="entry name" value="Helical backbone' metal receptor"/>
    <property type="match status" value="1"/>
</dbReference>
<dbReference type="EMBL" id="RQJX01000018">
    <property type="protein sequence ID" value="RQN02689.1"/>
    <property type="molecule type" value="Genomic_DNA"/>
</dbReference>